<dbReference type="Proteomes" id="UP000748531">
    <property type="component" value="Unassembled WGS sequence"/>
</dbReference>
<reference evidence="1" key="1">
    <citation type="submission" date="2019-05" db="EMBL/GenBank/DDBJ databases">
        <title>Annotation for the trematode Paragonimus heterotremus.</title>
        <authorList>
            <person name="Choi Y.-J."/>
        </authorList>
    </citation>
    <scope>NUCLEOTIDE SEQUENCE</scope>
    <source>
        <strain evidence="1">LC</strain>
    </source>
</reference>
<gene>
    <name evidence="1" type="ORF">PHET_11438</name>
</gene>
<dbReference type="EMBL" id="LUCH01018455">
    <property type="protein sequence ID" value="KAF5394464.1"/>
    <property type="molecule type" value="Genomic_DNA"/>
</dbReference>
<protein>
    <submittedName>
        <fullName evidence="1">Uncharacterized protein</fullName>
    </submittedName>
</protein>
<comment type="caution">
    <text evidence="1">The sequence shown here is derived from an EMBL/GenBank/DDBJ whole genome shotgun (WGS) entry which is preliminary data.</text>
</comment>
<accession>A0A8J4WCM1</accession>
<name>A0A8J4WCM1_9TREM</name>
<evidence type="ECO:0000313" key="2">
    <source>
        <dbReference type="Proteomes" id="UP000748531"/>
    </source>
</evidence>
<organism evidence="1 2">
    <name type="scientific">Paragonimus heterotremus</name>
    <dbReference type="NCBI Taxonomy" id="100268"/>
    <lineage>
        <taxon>Eukaryota</taxon>
        <taxon>Metazoa</taxon>
        <taxon>Spiralia</taxon>
        <taxon>Lophotrochozoa</taxon>
        <taxon>Platyhelminthes</taxon>
        <taxon>Trematoda</taxon>
        <taxon>Digenea</taxon>
        <taxon>Plagiorchiida</taxon>
        <taxon>Troglotremata</taxon>
        <taxon>Troglotrematidae</taxon>
        <taxon>Paragonimus</taxon>
    </lineage>
</organism>
<dbReference type="OrthoDB" id="6313103at2759"/>
<sequence>MEFPTSFRIYPRMNRLISETTISRHGVNIKLLQIFSMNRVFISDYGTFC</sequence>
<evidence type="ECO:0000313" key="1">
    <source>
        <dbReference type="EMBL" id="KAF5394464.1"/>
    </source>
</evidence>
<dbReference type="AlphaFoldDB" id="A0A8J4WCM1"/>
<keyword evidence="2" id="KW-1185">Reference proteome</keyword>
<proteinExistence type="predicted"/>